<keyword evidence="2" id="KW-1133">Transmembrane helix</keyword>
<feature type="compositionally biased region" description="Low complexity" evidence="1">
    <location>
        <begin position="360"/>
        <end position="369"/>
    </location>
</feature>
<organism evidence="3">
    <name type="scientific">Blastocystis hominis</name>
    <dbReference type="NCBI Taxonomy" id="12968"/>
    <lineage>
        <taxon>Eukaryota</taxon>
        <taxon>Sar</taxon>
        <taxon>Stramenopiles</taxon>
        <taxon>Bigyra</taxon>
        <taxon>Opalozoa</taxon>
        <taxon>Opalinata</taxon>
        <taxon>Blastocystidae</taxon>
        <taxon>Blastocystis</taxon>
    </lineage>
</organism>
<name>D8LYH1_BLAHO</name>
<feature type="region of interest" description="Disordered" evidence="1">
    <location>
        <begin position="350"/>
        <end position="408"/>
    </location>
</feature>
<dbReference type="InParanoid" id="D8LYH1"/>
<feature type="transmembrane region" description="Helical" evidence="2">
    <location>
        <begin position="290"/>
        <end position="314"/>
    </location>
</feature>
<evidence type="ECO:0000256" key="1">
    <source>
        <dbReference type="SAM" id="MobiDB-lite"/>
    </source>
</evidence>
<evidence type="ECO:0000256" key="2">
    <source>
        <dbReference type="SAM" id="Phobius"/>
    </source>
</evidence>
<proteinExistence type="predicted"/>
<gene>
    <name evidence="3" type="ORF">GSBLH_T00000926001</name>
</gene>
<sequence length="408" mass="45297">MAKGKGKGRGRGKGDDDCCSGCCCCICCCLFFPPLLMLIGVLMILSKNTRVERIEEYNARAKIWKETGLNSFKNINFYLANKSNKFEPVTATSGQYYPTRDSCKKDGDPAEGCLTTDALYYRFSAKLPSTTTTRVIVYGPTNELIVDDEYKNGYVNTYTASQLDCKDDLSKCYSKCSSKGGTWDQYRKVCSVSYYLIGFCYRVNKVNNKWQLDIPANWTLTGSGAGCYYANNHDVALYSKTYTSNLAVHIRYYQDSLIAADEFTQGCSFSSPDSSSCFGMSRKEQNTTGFVLSTIGGLLIALEIVIVIAICFCCKESLESLLKKNKKSKKDKKNKNIILVTQTAQSVPIAQPVYPPQQPQPGYVFQPQPGYVPQPQPAYAPQQQPGYAPQPQPQPGYAPQQQPGYAPQ</sequence>
<keyword evidence="4" id="KW-1185">Reference proteome</keyword>
<dbReference type="EMBL" id="FN668639">
    <property type="protein sequence ID" value="CBK20626.2"/>
    <property type="molecule type" value="Genomic_DNA"/>
</dbReference>
<evidence type="ECO:0000313" key="3">
    <source>
        <dbReference type="EMBL" id="CBK20626.2"/>
    </source>
</evidence>
<dbReference type="OrthoDB" id="10535623at2759"/>
<accession>D8LYH1</accession>
<dbReference type="Proteomes" id="UP000008312">
    <property type="component" value="Unassembled WGS sequence"/>
</dbReference>
<feature type="transmembrane region" description="Helical" evidence="2">
    <location>
        <begin position="21"/>
        <end position="45"/>
    </location>
</feature>
<protein>
    <submittedName>
        <fullName evidence="3">Uncharacterized protein</fullName>
    </submittedName>
</protein>
<dbReference type="RefSeq" id="XP_012894674.1">
    <property type="nucleotide sequence ID" value="XM_013039220.1"/>
</dbReference>
<evidence type="ECO:0000313" key="4">
    <source>
        <dbReference type="Proteomes" id="UP000008312"/>
    </source>
</evidence>
<dbReference type="AlphaFoldDB" id="D8LYH1"/>
<dbReference type="GeneID" id="24918213"/>
<reference evidence="3" key="1">
    <citation type="submission" date="2010-02" db="EMBL/GenBank/DDBJ databases">
        <title>Sequencing and annotation of the Blastocystis hominis genome.</title>
        <authorList>
            <person name="Wincker P."/>
        </authorList>
    </citation>
    <scope>NUCLEOTIDE SEQUENCE</scope>
    <source>
        <strain evidence="3">Singapore isolate B</strain>
    </source>
</reference>
<dbReference type="OMA" id="AWVESTH"/>
<keyword evidence="2" id="KW-0472">Membrane</keyword>
<keyword evidence="2" id="KW-0812">Transmembrane</keyword>
<feature type="compositionally biased region" description="Low complexity" evidence="1">
    <location>
        <begin position="397"/>
        <end position="408"/>
    </location>
</feature>